<feature type="region of interest" description="Disordered" evidence="1">
    <location>
        <begin position="1"/>
        <end position="21"/>
    </location>
</feature>
<organism evidence="2 3">
    <name type="scientific">Protopolystoma xenopodis</name>
    <dbReference type="NCBI Taxonomy" id="117903"/>
    <lineage>
        <taxon>Eukaryota</taxon>
        <taxon>Metazoa</taxon>
        <taxon>Spiralia</taxon>
        <taxon>Lophotrochozoa</taxon>
        <taxon>Platyhelminthes</taxon>
        <taxon>Monogenea</taxon>
        <taxon>Polyopisthocotylea</taxon>
        <taxon>Polystomatidea</taxon>
        <taxon>Polystomatidae</taxon>
        <taxon>Protopolystoma</taxon>
    </lineage>
</organism>
<gene>
    <name evidence="2" type="ORF">PXEA_LOCUS35994</name>
</gene>
<dbReference type="EMBL" id="CAAALY010275087">
    <property type="protein sequence ID" value="VEL42554.1"/>
    <property type="molecule type" value="Genomic_DNA"/>
</dbReference>
<accession>A0A448XQT2</accession>
<protein>
    <submittedName>
        <fullName evidence="2">Uncharacterized protein</fullName>
    </submittedName>
</protein>
<evidence type="ECO:0000313" key="3">
    <source>
        <dbReference type="Proteomes" id="UP000784294"/>
    </source>
</evidence>
<dbReference type="AlphaFoldDB" id="A0A448XQT2"/>
<evidence type="ECO:0000256" key="1">
    <source>
        <dbReference type="SAM" id="MobiDB-lite"/>
    </source>
</evidence>
<name>A0A448XQT2_9PLAT</name>
<keyword evidence="3" id="KW-1185">Reference proteome</keyword>
<evidence type="ECO:0000313" key="2">
    <source>
        <dbReference type="EMBL" id="VEL42554.1"/>
    </source>
</evidence>
<comment type="caution">
    <text evidence="2">The sequence shown here is derived from an EMBL/GenBank/DDBJ whole genome shotgun (WGS) entry which is preliminary data.</text>
</comment>
<dbReference type="Proteomes" id="UP000784294">
    <property type="component" value="Unassembled WGS sequence"/>
</dbReference>
<reference evidence="2" key="1">
    <citation type="submission" date="2018-11" db="EMBL/GenBank/DDBJ databases">
        <authorList>
            <consortium name="Pathogen Informatics"/>
        </authorList>
    </citation>
    <scope>NUCLEOTIDE SEQUENCE</scope>
</reference>
<proteinExistence type="predicted"/>
<sequence>MDSLVPDDPGTLRRRASSPQLRRESPGLLACGKLEKFVLKNHASKLLCRIGNELRDSRMTDVTLIAGDPDLESDISAPSVTIAKIDQNLDFRPMSGTHENKVVIQRLINRFLK</sequence>